<dbReference type="PANTHER" id="PTHR31907">
    <property type="entry name" value="MLP-LIKE PROTEIN 423"/>
    <property type="match status" value="1"/>
</dbReference>
<dbReference type="EMBL" id="JAYMYS010000006">
    <property type="protein sequence ID" value="KAK7390589.1"/>
    <property type="molecule type" value="Genomic_DNA"/>
</dbReference>
<feature type="domain" description="Bet v I/Major latex protein" evidence="1">
    <location>
        <begin position="1"/>
        <end position="150"/>
    </location>
</feature>
<dbReference type="SUPFAM" id="SSF55961">
    <property type="entry name" value="Bet v1-like"/>
    <property type="match status" value="1"/>
</dbReference>
<evidence type="ECO:0000313" key="2">
    <source>
        <dbReference type="EMBL" id="KAK7390589.1"/>
    </source>
</evidence>
<evidence type="ECO:0000259" key="1">
    <source>
        <dbReference type="SMART" id="SM01037"/>
    </source>
</evidence>
<comment type="caution">
    <text evidence="2">The sequence shown here is derived from an EMBL/GenBank/DDBJ whole genome shotgun (WGS) entry which is preliminary data.</text>
</comment>
<name>A0AAN9S6P8_PSOTE</name>
<dbReference type="CDD" id="cd07816">
    <property type="entry name" value="Bet_v1-like"/>
    <property type="match status" value="1"/>
</dbReference>
<dbReference type="SMART" id="SM01037">
    <property type="entry name" value="Bet_v_1"/>
    <property type="match status" value="1"/>
</dbReference>
<dbReference type="InterPro" id="IPR000916">
    <property type="entry name" value="Bet_v_I/MLP"/>
</dbReference>
<reference evidence="2 3" key="1">
    <citation type="submission" date="2024-01" db="EMBL/GenBank/DDBJ databases">
        <title>The genomes of 5 underutilized Papilionoideae crops provide insights into root nodulation and disease resistanc.</title>
        <authorList>
            <person name="Jiang F."/>
        </authorList>
    </citation>
    <scope>NUCLEOTIDE SEQUENCE [LARGE SCALE GENOMIC DNA]</scope>
    <source>
        <strain evidence="2">DUOXIRENSHENG_FW03</strain>
        <tissue evidence="2">Leaves</tissue>
    </source>
</reference>
<dbReference type="Gene3D" id="3.30.530.20">
    <property type="match status" value="1"/>
</dbReference>
<gene>
    <name evidence="2" type="ORF">VNO78_25898</name>
</gene>
<dbReference type="InterPro" id="IPR023393">
    <property type="entry name" value="START-like_dom_sf"/>
</dbReference>
<accession>A0AAN9S6P8</accession>
<dbReference type="Pfam" id="PF00407">
    <property type="entry name" value="Bet_v_1"/>
    <property type="match status" value="1"/>
</dbReference>
<protein>
    <recommendedName>
        <fullName evidence="1">Bet v I/Major latex protein domain-containing protein</fullName>
    </recommendedName>
</protein>
<dbReference type="Proteomes" id="UP001386955">
    <property type="component" value="Unassembled WGS sequence"/>
</dbReference>
<organism evidence="2 3">
    <name type="scientific">Psophocarpus tetragonolobus</name>
    <name type="common">Winged bean</name>
    <name type="synonym">Dolichos tetragonolobus</name>
    <dbReference type="NCBI Taxonomy" id="3891"/>
    <lineage>
        <taxon>Eukaryota</taxon>
        <taxon>Viridiplantae</taxon>
        <taxon>Streptophyta</taxon>
        <taxon>Embryophyta</taxon>
        <taxon>Tracheophyta</taxon>
        <taxon>Spermatophyta</taxon>
        <taxon>Magnoliopsida</taxon>
        <taxon>eudicotyledons</taxon>
        <taxon>Gunneridae</taxon>
        <taxon>Pentapetalae</taxon>
        <taxon>rosids</taxon>
        <taxon>fabids</taxon>
        <taxon>Fabales</taxon>
        <taxon>Fabaceae</taxon>
        <taxon>Papilionoideae</taxon>
        <taxon>50 kb inversion clade</taxon>
        <taxon>NPAAA clade</taxon>
        <taxon>indigoferoid/millettioid clade</taxon>
        <taxon>Phaseoleae</taxon>
        <taxon>Psophocarpus</taxon>
    </lineage>
</organism>
<sequence>MAIEKLETSVPIEASAEKLFDIFCNKTHTIANIFPERIKAVEIHEGEWGAEGSIISWNYINEGKTCVGKEVVEGIDKENNKMTFKVIEGDLLQHYNSFKFKFQVTPKEKGSVVHWVLEYQKKNYNTPDPHSTLELVLEEAIQVDAYLTNEKNYIYHNI</sequence>
<keyword evidence="3" id="KW-1185">Reference proteome</keyword>
<dbReference type="InterPro" id="IPR051761">
    <property type="entry name" value="MLP-like_ligand-binding"/>
</dbReference>
<dbReference type="GO" id="GO:0006952">
    <property type="term" value="P:defense response"/>
    <property type="evidence" value="ECO:0007669"/>
    <property type="project" value="InterPro"/>
</dbReference>
<proteinExistence type="predicted"/>
<dbReference type="AlphaFoldDB" id="A0AAN9S6P8"/>
<evidence type="ECO:0000313" key="3">
    <source>
        <dbReference type="Proteomes" id="UP001386955"/>
    </source>
</evidence>